<feature type="compositionally biased region" description="Polar residues" evidence="1">
    <location>
        <begin position="7"/>
        <end position="21"/>
    </location>
</feature>
<protein>
    <submittedName>
        <fullName evidence="2">Uncharacterized protein</fullName>
    </submittedName>
</protein>
<dbReference type="EMBL" id="BPLR01005572">
    <property type="protein sequence ID" value="GIY03380.1"/>
    <property type="molecule type" value="Genomic_DNA"/>
</dbReference>
<proteinExistence type="predicted"/>
<reference evidence="2 3" key="1">
    <citation type="submission" date="2021-06" db="EMBL/GenBank/DDBJ databases">
        <title>Caerostris extrusa draft genome.</title>
        <authorList>
            <person name="Kono N."/>
            <person name="Arakawa K."/>
        </authorList>
    </citation>
    <scope>NUCLEOTIDE SEQUENCE [LARGE SCALE GENOMIC DNA]</scope>
</reference>
<evidence type="ECO:0000313" key="2">
    <source>
        <dbReference type="EMBL" id="GIY03380.1"/>
    </source>
</evidence>
<evidence type="ECO:0000313" key="3">
    <source>
        <dbReference type="Proteomes" id="UP001054945"/>
    </source>
</evidence>
<sequence length="150" mass="17206">MGRLCSLRNQSPGKRSSSSRATDVKLLRIIRSQSTKPEQDNALDIVQNTKEAWAGHFNDRGEKVQRFYYVFPRQLFFTDWLKIPIVWLYHISLKQNLSTLFFKNNTFAVEDVNKTTLNFIPAGDDPWSVNLLIVESCSFVFGGQGVRNSS</sequence>
<dbReference type="AlphaFoldDB" id="A0AAV4Q5V8"/>
<gene>
    <name evidence="2" type="ORF">CEXT_550481</name>
</gene>
<comment type="caution">
    <text evidence="2">The sequence shown here is derived from an EMBL/GenBank/DDBJ whole genome shotgun (WGS) entry which is preliminary data.</text>
</comment>
<feature type="region of interest" description="Disordered" evidence="1">
    <location>
        <begin position="1"/>
        <end position="21"/>
    </location>
</feature>
<name>A0AAV4Q5V8_CAEEX</name>
<keyword evidence="3" id="KW-1185">Reference proteome</keyword>
<evidence type="ECO:0000256" key="1">
    <source>
        <dbReference type="SAM" id="MobiDB-lite"/>
    </source>
</evidence>
<organism evidence="2 3">
    <name type="scientific">Caerostris extrusa</name>
    <name type="common">Bark spider</name>
    <name type="synonym">Caerostris bankana</name>
    <dbReference type="NCBI Taxonomy" id="172846"/>
    <lineage>
        <taxon>Eukaryota</taxon>
        <taxon>Metazoa</taxon>
        <taxon>Ecdysozoa</taxon>
        <taxon>Arthropoda</taxon>
        <taxon>Chelicerata</taxon>
        <taxon>Arachnida</taxon>
        <taxon>Araneae</taxon>
        <taxon>Araneomorphae</taxon>
        <taxon>Entelegynae</taxon>
        <taxon>Araneoidea</taxon>
        <taxon>Araneidae</taxon>
        <taxon>Caerostris</taxon>
    </lineage>
</organism>
<dbReference type="Proteomes" id="UP001054945">
    <property type="component" value="Unassembled WGS sequence"/>
</dbReference>
<accession>A0AAV4Q5V8</accession>